<sequence>MMGETVITGARIVLDDAVIAGSLKILDRQIASVDMGGTTVPGAIDVEGDYILPGLVDCHTDHLEKHVFPRAHVRWDMMRAVMAHDAQIIGGGVTTVFDSLCVGATEKNPERREILAPMIDALEFAGANNMLRAEHLVHLRCEITDDVTPELTEANIGRDIVRVLSVMEHVPGKRQSNDVGQYIERRMKESGKERAVVEREVRELLDRLEANAVDVRKDVIALGKRHGLPMFSHDDLTVEHVEMALAEGIRVAEFPVSLVAARAARQHSMLNVAGAPNMLRGGSQSGNVAVYDLLAEGLVDILASDYVPRSMLDCAFMVARERELGIELPEAVRMVTSAPARACGLEDRGEILPGLRADIIRVHLVDDFPVIRSVWRSGRIVN</sequence>
<dbReference type="InterPro" id="IPR051781">
    <property type="entry name" value="Metallo-dep_Hydrolase"/>
</dbReference>
<dbReference type="Pfam" id="PF01979">
    <property type="entry name" value="Amidohydro_1"/>
    <property type="match status" value="1"/>
</dbReference>
<dbReference type="EMBL" id="JZEX01000110">
    <property type="protein sequence ID" value="KKB11586.1"/>
    <property type="molecule type" value="Genomic_DNA"/>
</dbReference>
<dbReference type="Proteomes" id="UP000033632">
    <property type="component" value="Unassembled WGS sequence"/>
</dbReference>
<dbReference type="Gene3D" id="2.30.40.10">
    <property type="entry name" value="Urease, subunit C, domain 1"/>
    <property type="match status" value="1"/>
</dbReference>
<evidence type="ECO:0000313" key="4">
    <source>
        <dbReference type="Proteomes" id="UP000033632"/>
    </source>
</evidence>
<dbReference type="AlphaFoldDB" id="A0A0F5FRV8"/>
<dbReference type="InterPro" id="IPR011059">
    <property type="entry name" value="Metal-dep_hydrolase_composite"/>
</dbReference>
<dbReference type="GO" id="GO:0019700">
    <property type="term" value="P:organic phosphonate catabolic process"/>
    <property type="evidence" value="ECO:0007669"/>
    <property type="project" value="InterPro"/>
</dbReference>
<dbReference type="SUPFAM" id="SSF51556">
    <property type="entry name" value="Metallo-dependent hydrolases"/>
    <property type="match status" value="1"/>
</dbReference>
<dbReference type="NCBIfam" id="TIGR02318">
    <property type="entry name" value="phosphono_phnM"/>
    <property type="match status" value="1"/>
</dbReference>
<dbReference type="NCBIfam" id="NF011984">
    <property type="entry name" value="PRK15446.1-5"/>
    <property type="match status" value="1"/>
</dbReference>
<evidence type="ECO:0000259" key="2">
    <source>
        <dbReference type="Pfam" id="PF01979"/>
    </source>
</evidence>
<gene>
    <name evidence="3" type="ORF">VE25_11865</name>
</gene>
<dbReference type="InterPro" id="IPR032466">
    <property type="entry name" value="Metal_Hydrolase"/>
</dbReference>
<dbReference type="PATRIC" id="fig|443610.3.peg.581"/>
<organism evidence="3 4">
    <name type="scientific">Devosia geojensis</name>
    <dbReference type="NCBI Taxonomy" id="443610"/>
    <lineage>
        <taxon>Bacteria</taxon>
        <taxon>Pseudomonadati</taxon>
        <taxon>Pseudomonadota</taxon>
        <taxon>Alphaproteobacteria</taxon>
        <taxon>Hyphomicrobiales</taxon>
        <taxon>Devosiaceae</taxon>
        <taxon>Devosia</taxon>
    </lineage>
</organism>
<proteinExistence type="predicted"/>
<dbReference type="OrthoDB" id="9785413at2"/>
<dbReference type="GO" id="GO:0016810">
    <property type="term" value="F:hydrolase activity, acting on carbon-nitrogen (but not peptide) bonds"/>
    <property type="evidence" value="ECO:0007669"/>
    <property type="project" value="InterPro"/>
</dbReference>
<feature type="coiled-coil region" evidence="1">
    <location>
        <begin position="187"/>
        <end position="218"/>
    </location>
</feature>
<keyword evidence="1" id="KW-0175">Coiled coil</keyword>
<dbReference type="Gene3D" id="3.20.20.140">
    <property type="entry name" value="Metal-dependent hydrolases"/>
    <property type="match status" value="2"/>
</dbReference>
<dbReference type="PANTHER" id="PTHR43135">
    <property type="entry name" value="ALPHA-D-RIBOSE 1-METHYLPHOSPHONATE 5-TRIPHOSPHATE DIPHOSPHATASE"/>
    <property type="match status" value="1"/>
</dbReference>
<dbReference type="STRING" id="443610.VE25_11865"/>
<feature type="domain" description="Amidohydrolase-related" evidence="2">
    <location>
        <begin position="50"/>
        <end position="381"/>
    </location>
</feature>
<protein>
    <submittedName>
        <fullName evidence="3">Phosphonate metabolism protein PhnM</fullName>
    </submittedName>
</protein>
<dbReference type="RefSeq" id="WP_046108844.1">
    <property type="nucleotide sequence ID" value="NZ_JZEX01000110.1"/>
</dbReference>
<dbReference type="InterPro" id="IPR012696">
    <property type="entry name" value="PhnM"/>
</dbReference>
<dbReference type="NCBIfam" id="NF011990">
    <property type="entry name" value="PRK15446.2-6"/>
    <property type="match status" value="1"/>
</dbReference>
<dbReference type="InterPro" id="IPR006680">
    <property type="entry name" value="Amidohydro-rel"/>
</dbReference>
<dbReference type="PIRSF" id="PIRSF038971">
    <property type="entry name" value="PhnM"/>
    <property type="match status" value="1"/>
</dbReference>
<comment type="caution">
    <text evidence="3">The sequence shown here is derived from an EMBL/GenBank/DDBJ whole genome shotgun (WGS) entry which is preliminary data.</text>
</comment>
<evidence type="ECO:0000313" key="3">
    <source>
        <dbReference type="EMBL" id="KKB11586.1"/>
    </source>
</evidence>
<evidence type="ECO:0000256" key="1">
    <source>
        <dbReference type="SAM" id="Coils"/>
    </source>
</evidence>
<accession>A0A0F5FRV8</accession>
<keyword evidence="4" id="KW-1185">Reference proteome</keyword>
<dbReference type="SUPFAM" id="SSF51338">
    <property type="entry name" value="Composite domain of metallo-dependent hydrolases"/>
    <property type="match status" value="1"/>
</dbReference>
<dbReference type="PANTHER" id="PTHR43135:SF3">
    <property type="entry name" value="ALPHA-D-RIBOSE 1-METHYLPHOSPHONATE 5-TRIPHOSPHATE DIPHOSPHATASE"/>
    <property type="match status" value="1"/>
</dbReference>
<reference evidence="3 4" key="1">
    <citation type="submission" date="2015-03" db="EMBL/GenBank/DDBJ databases">
        <authorList>
            <person name="Hassan Y.I."/>
            <person name="Lepp D."/>
            <person name="Li X.-Z."/>
            <person name="Zhou T."/>
        </authorList>
    </citation>
    <scope>NUCLEOTIDE SEQUENCE [LARGE SCALE GENOMIC DNA]</scope>
    <source>
        <strain evidence="3 4">BD-c194</strain>
    </source>
</reference>
<name>A0A0F5FRV8_9HYPH</name>